<keyword evidence="3" id="KW-1185">Reference proteome</keyword>
<dbReference type="Gene3D" id="3.40.50.1820">
    <property type="entry name" value="alpha/beta hydrolase"/>
    <property type="match status" value="1"/>
</dbReference>
<keyword evidence="2" id="KW-0378">Hydrolase</keyword>
<gene>
    <name evidence="2" type="ORF">TRN7648_02286</name>
</gene>
<dbReference type="Proteomes" id="UP000054935">
    <property type="component" value="Unassembled WGS sequence"/>
</dbReference>
<sequence length="301" mass="32996">MTPGGWIALAGLGLAALPAAREAVRTPVGALQKTAPGRFAELSEGRTHYQWFGPESGPVVVCVHGLTTPSFVWLGLVSDLTRKGYRVLTYDLYGRGYSDAPRGQQSPGFFAEQLRALLSDQNLHEDITLIGYSMGGAIATSVAAEEHHRLSRLILVAPAGMGHTLGRMATWATEWPIVGDWAFHMAFPRAHRAAVLAERTLPSTVQNIGDQQISELRRKGFVRSVLSSLRGTLRRDMQSAHRTLAAAQLPVTAIWGRDDRTIPLRAMGTLTQWNRDVRHIVIDDAGHGLPYTHTDQITRLL</sequence>
<dbReference type="OrthoDB" id="7267294at2"/>
<reference evidence="2 3" key="1">
    <citation type="submission" date="2015-09" db="EMBL/GenBank/DDBJ databases">
        <authorList>
            <consortium name="Swine Surveillance"/>
        </authorList>
    </citation>
    <scope>NUCLEOTIDE SEQUENCE [LARGE SCALE GENOMIC DNA]</scope>
    <source>
        <strain evidence="2 3">CECT 7648</strain>
    </source>
</reference>
<dbReference type="EC" id="3.1.1.2" evidence="2"/>
<dbReference type="PANTHER" id="PTHR43798:SF33">
    <property type="entry name" value="HYDROLASE, PUTATIVE (AFU_ORTHOLOGUE AFUA_2G14860)-RELATED"/>
    <property type="match status" value="1"/>
</dbReference>
<feature type="domain" description="AB hydrolase-1" evidence="1">
    <location>
        <begin position="58"/>
        <end position="293"/>
    </location>
</feature>
<dbReference type="InterPro" id="IPR000073">
    <property type="entry name" value="AB_hydrolase_1"/>
</dbReference>
<dbReference type="InterPro" id="IPR050266">
    <property type="entry name" value="AB_hydrolase_sf"/>
</dbReference>
<dbReference type="PANTHER" id="PTHR43798">
    <property type="entry name" value="MONOACYLGLYCEROL LIPASE"/>
    <property type="match status" value="1"/>
</dbReference>
<evidence type="ECO:0000313" key="2">
    <source>
        <dbReference type="EMBL" id="CUH79027.1"/>
    </source>
</evidence>
<dbReference type="GO" id="GO:0016020">
    <property type="term" value="C:membrane"/>
    <property type="evidence" value="ECO:0007669"/>
    <property type="project" value="TreeGrafter"/>
</dbReference>
<dbReference type="RefSeq" id="WP_058247755.1">
    <property type="nucleotide sequence ID" value="NZ_CYSE01000003.1"/>
</dbReference>
<dbReference type="GO" id="GO:0004064">
    <property type="term" value="F:arylesterase activity"/>
    <property type="evidence" value="ECO:0007669"/>
    <property type="project" value="UniProtKB-EC"/>
</dbReference>
<dbReference type="SUPFAM" id="SSF53474">
    <property type="entry name" value="alpha/beta-Hydrolases"/>
    <property type="match status" value="1"/>
</dbReference>
<organism evidence="2 3">
    <name type="scientific">Tropicibacter naphthalenivorans</name>
    <dbReference type="NCBI Taxonomy" id="441103"/>
    <lineage>
        <taxon>Bacteria</taxon>
        <taxon>Pseudomonadati</taxon>
        <taxon>Pseudomonadota</taxon>
        <taxon>Alphaproteobacteria</taxon>
        <taxon>Rhodobacterales</taxon>
        <taxon>Roseobacteraceae</taxon>
        <taxon>Tropicibacter</taxon>
    </lineage>
</organism>
<dbReference type="InterPro" id="IPR029058">
    <property type="entry name" value="AB_hydrolase_fold"/>
</dbReference>
<proteinExistence type="predicted"/>
<dbReference type="EMBL" id="CYSE01000003">
    <property type="protein sequence ID" value="CUH79027.1"/>
    <property type="molecule type" value="Genomic_DNA"/>
</dbReference>
<protein>
    <submittedName>
        <fullName evidence="2">Arylesterase</fullName>
        <ecNumber evidence="2">3.1.1.2</ecNumber>
    </submittedName>
</protein>
<name>A0A0P1GXF7_9RHOB</name>
<dbReference type="AlphaFoldDB" id="A0A0P1GXF7"/>
<accession>A0A0P1GXF7</accession>
<evidence type="ECO:0000313" key="3">
    <source>
        <dbReference type="Proteomes" id="UP000054935"/>
    </source>
</evidence>
<evidence type="ECO:0000259" key="1">
    <source>
        <dbReference type="Pfam" id="PF00561"/>
    </source>
</evidence>
<dbReference type="STRING" id="441103.TRN7648_02286"/>
<dbReference type="PRINTS" id="PR00111">
    <property type="entry name" value="ABHYDROLASE"/>
</dbReference>
<dbReference type="Pfam" id="PF00561">
    <property type="entry name" value="Abhydrolase_1"/>
    <property type="match status" value="1"/>
</dbReference>